<dbReference type="Gene3D" id="3.30.420.10">
    <property type="entry name" value="Ribonuclease H-like superfamily/Ribonuclease H"/>
    <property type="match status" value="1"/>
</dbReference>
<gene>
    <name evidence="1" type="ORF">ARMGADRAFT_941741</name>
</gene>
<sequence length="154" mass="17396">IQWLNDKYGITGIKITPYNSQANGKIERGHWDLCQLLFKATSGNPKKWFYFLPHVLWVDHITIKCGTSCSSYFMALGTHSIVPLDIVEATWPVKPPSGILSTADLISMRATALAKHAKHVMAMQQKINKNKLDTVLCYQHKHKATIVDYNFKPG</sequence>
<dbReference type="OrthoDB" id="446925at2759"/>
<evidence type="ECO:0008006" key="3">
    <source>
        <dbReference type="Google" id="ProtNLM"/>
    </source>
</evidence>
<dbReference type="GO" id="GO:0003676">
    <property type="term" value="F:nucleic acid binding"/>
    <property type="evidence" value="ECO:0007669"/>
    <property type="project" value="InterPro"/>
</dbReference>
<dbReference type="InParanoid" id="A0A2H3D249"/>
<protein>
    <recommendedName>
        <fullName evidence="3">Integrase catalytic domain-containing protein</fullName>
    </recommendedName>
</protein>
<keyword evidence="2" id="KW-1185">Reference proteome</keyword>
<evidence type="ECO:0000313" key="1">
    <source>
        <dbReference type="EMBL" id="PBK85502.1"/>
    </source>
</evidence>
<organism evidence="1 2">
    <name type="scientific">Armillaria gallica</name>
    <name type="common">Bulbous honey fungus</name>
    <name type="synonym">Armillaria bulbosa</name>
    <dbReference type="NCBI Taxonomy" id="47427"/>
    <lineage>
        <taxon>Eukaryota</taxon>
        <taxon>Fungi</taxon>
        <taxon>Dikarya</taxon>
        <taxon>Basidiomycota</taxon>
        <taxon>Agaricomycotina</taxon>
        <taxon>Agaricomycetes</taxon>
        <taxon>Agaricomycetidae</taxon>
        <taxon>Agaricales</taxon>
        <taxon>Marasmiineae</taxon>
        <taxon>Physalacriaceae</taxon>
        <taxon>Armillaria</taxon>
    </lineage>
</organism>
<reference evidence="2" key="1">
    <citation type="journal article" date="2017" name="Nat. Ecol. Evol.">
        <title>Genome expansion and lineage-specific genetic innovations in the forest pathogenic fungi Armillaria.</title>
        <authorList>
            <person name="Sipos G."/>
            <person name="Prasanna A.N."/>
            <person name="Walter M.C."/>
            <person name="O'Connor E."/>
            <person name="Balint B."/>
            <person name="Krizsan K."/>
            <person name="Kiss B."/>
            <person name="Hess J."/>
            <person name="Varga T."/>
            <person name="Slot J."/>
            <person name="Riley R."/>
            <person name="Boka B."/>
            <person name="Rigling D."/>
            <person name="Barry K."/>
            <person name="Lee J."/>
            <person name="Mihaltcheva S."/>
            <person name="LaButti K."/>
            <person name="Lipzen A."/>
            <person name="Waldron R."/>
            <person name="Moloney N.M."/>
            <person name="Sperisen C."/>
            <person name="Kredics L."/>
            <person name="Vagvoelgyi C."/>
            <person name="Patrignani A."/>
            <person name="Fitzpatrick D."/>
            <person name="Nagy I."/>
            <person name="Doyle S."/>
            <person name="Anderson J.B."/>
            <person name="Grigoriev I.V."/>
            <person name="Gueldener U."/>
            <person name="Muensterkoetter M."/>
            <person name="Nagy L.G."/>
        </authorList>
    </citation>
    <scope>NUCLEOTIDE SEQUENCE [LARGE SCALE GENOMIC DNA]</scope>
    <source>
        <strain evidence="2">Ar21-2</strain>
    </source>
</reference>
<evidence type="ECO:0000313" key="2">
    <source>
        <dbReference type="Proteomes" id="UP000217790"/>
    </source>
</evidence>
<feature type="non-terminal residue" evidence="1">
    <location>
        <position position="1"/>
    </location>
</feature>
<dbReference type="OMA" id="WAERITI"/>
<dbReference type="InterPro" id="IPR036397">
    <property type="entry name" value="RNaseH_sf"/>
</dbReference>
<accession>A0A2H3D249</accession>
<dbReference type="InterPro" id="IPR012337">
    <property type="entry name" value="RNaseH-like_sf"/>
</dbReference>
<name>A0A2H3D249_ARMGA</name>
<dbReference type="EMBL" id="KZ293690">
    <property type="protein sequence ID" value="PBK85502.1"/>
    <property type="molecule type" value="Genomic_DNA"/>
</dbReference>
<dbReference type="Proteomes" id="UP000217790">
    <property type="component" value="Unassembled WGS sequence"/>
</dbReference>
<dbReference type="SUPFAM" id="SSF53098">
    <property type="entry name" value="Ribonuclease H-like"/>
    <property type="match status" value="1"/>
</dbReference>
<proteinExistence type="predicted"/>
<dbReference type="STRING" id="47427.A0A2H3D249"/>
<dbReference type="AlphaFoldDB" id="A0A2H3D249"/>